<proteinExistence type="predicted"/>
<gene>
    <name evidence="3" type="ORF">CUN60_03835</name>
</gene>
<feature type="domain" description="Alpha/beta hydrolase fold-3" evidence="2">
    <location>
        <begin position="83"/>
        <end position="288"/>
    </location>
</feature>
<dbReference type="EMBL" id="CP024847">
    <property type="protein sequence ID" value="AUR51454.1"/>
    <property type="molecule type" value="Genomic_DNA"/>
</dbReference>
<dbReference type="InterPro" id="IPR013094">
    <property type="entry name" value="AB_hydrolase_3"/>
</dbReference>
<reference evidence="4" key="1">
    <citation type="submission" date="2017-11" db="EMBL/GenBank/DDBJ databases">
        <authorList>
            <person name="Chan K.G."/>
            <person name="Lee L.S."/>
        </authorList>
    </citation>
    <scope>NUCLEOTIDE SEQUENCE [LARGE SCALE GENOMIC DNA]</scope>
    <source>
        <strain evidence="4">DSM 100970</strain>
    </source>
</reference>
<dbReference type="OrthoDB" id="9794445at2"/>
<organism evidence="3 4">
    <name type="scientific">Aquella oligotrophica</name>
    <dbReference type="NCBI Taxonomy" id="2067065"/>
    <lineage>
        <taxon>Bacteria</taxon>
        <taxon>Pseudomonadati</taxon>
        <taxon>Pseudomonadota</taxon>
        <taxon>Betaproteobacteria</taxon>
        <taxon>Neisseriales</taxon>
        <taxon>Neisseriaceae</taxon>
        <taxon>Aquella</taxon>
    </lineage>
</organism>
<dbReference type="GO" id="GO:0016787">
    <property type="term" value="F:hydrolase activity"/>
    <property type="evidence" value="ECO:0007669"/>
    <property type="project" value="UniProtKB-KW"/>
</dbReference>
<dbReference type="AlphaFoldDB" id="A0A2I7N4R2"/>
<dbReference type="SUPFAM" id="SSF53474">
    <property type="entry name" value="alpha/beta-Hydrolases"/>
    <property type="match status" value="1"/>
</dbReference>
<dbReference type="KEGG" id="nba:CUN60_03835"/>
<dbReference type="PANTHER" id="PTHR48081:SF8">
    <property type="entry name" value="ALPHA_BETA HYDROLASE FOLD-3 DOMAIN-CONTAINING PROTEIN-RELATED"/>
    <property type="match status" value="1"/>
</dbReference>
<sequence length="311" mass="34512">MAVLPKIQELLDNAVILKQKLTAVNFKPNQTNVREALAMMTAKYMTDIDYTVFAIDDTVLNGFYPVPVRTYVPNLTKALPVAVFIHGGGHMAGGISVYDGIVRKLAKTTGHIIVSVDYRLAPEFAYPTGIEDAKAAIRNVFAILEERKIQYLNKDLTIIGDSAGGGVCASIVMDKEFVATHAIKHQVLIYPSLDYTCSLPSTDAFGEGYLLEKSKMQYYFRSYFQNGEDARQVSPLHGEFYANMPKTMVIVAEFDPLIDEGILYQKYAAQVGVDSELLKVSGVVHAYLMLENLCTDECNTTYQEIASFLNK</sequence>
<protein>
    <submittedName>
        <fullName evidence="3">Alpha/beta hydrolase</fullName>
    </submittedName>
</protein>
<dbReference type="Proteomes" id="UP000236655">
    <property type="component" value="Chromosome"/>
</dbReference>
<keyword evidence="4" id="KW-1185">Reference proteome</keyword>
<keyword evidence="1 3" id="KW-0378">Hydrolase</keyword>
<name>A0A2I7N4R2_9NEIS</name>
<dbReference type="PANTHER" id="PTHR48081">
    <property type="entry name" value="AB HYDROLASE SUPERFAMILY PROTEIN C4A8.06C"/>
    <property type="match status" value="1"/>
</dbReference>
<evidence type="ECO:0000256" key="1">
    <source>
        <dbReference type="ARBA" id="ARBA00022801"/>
    </source>
</evidence>
<evidence type="ECO:0000313" key="4">
    <source>
        <dbReference type="Proteomes" id="UP000236655"/>
    </source>
</evidence>
<evidence type="ECO:0000259" key="2">
    <source>
        <dbReference type="Pfam" id="PF07859"/>
    </source>
</evidence>
<dbReference type="Gene3D" id="3.40.50.1820">
    <property type="entry name" value="alpha/beta hydrolase"/>
    <property type="match status" value="1"/>
</dbReference>
<dbReference type="InterPro" id="IPR029058">
    <property type="entry name" value="AB_hydrolase_fold"/>
</dbReference>
<accession>A0A2I7N4R2</accession>
<evidence type="ECO:0000313" key="3">
    <source>
        <dbReference type="EMBL" id="AUR51454.1"/>
    </source>
</evidence>
<dbReference type="InterPro" id="IPR050300">
    <property type="entry name" value="GDXG_lipolytic_enzyme"/>
</dbReference>
<dbReference type="Pfam" id="PF07859">
    <property type="entry name" value="Abhydrolase_3"/>
    <property type="match status" value="1"/>
</dbReference>
<dbReference type="RefSeq" id="WP_102950753.1">
    <property type="nucleotide sequence ID" value="NZ_CP024847.1"/>
</dbReference>